<dbReference type="InterPro" id="IPR052158">
    <property type="entry name" value="INH-QAR"/>
</dbReference>
<organism evidence="5 6">
    <name type="scientific">Actinokineospora guangxiensis</name>
    <dbReference type="NCBI Taxonomy" id="1490288"/>
    <lineage>
        <taxon>Bacteria</taxon>
        <taxon>Bacillati</taxon>
        <taxon>Actinomycetota</taxon>
        <taxon>Actinomycetes</taxon>
        <taxon>Pseudonocardiales</taxon>
        <taxon>Pseudonocardiaceae</taxon>
        <taxon>Actinokineospora</taxon>
    </lineage>
</organism>
<dbReference type="RefSeq" id="WP_378245738.1">
    <property type="nucleotide sequence ID" value="NZ_JBHSKF010000003.1"/>
</dbReference>
<dbReference type="SUPFAM" id="SSF52317">
    <property type="entry name" value="Class I glutamine amidotransferase-like"/>
    <property type="match status" value="1"/>
</dbReference>
<evidence type="ECO:0000259" key="4">
    <source>
        <dbReference type="PROSITE" id="PS01124"/>
    </source>
</evidence>
<evidence type="ECO:0000313" key="6">
    <source>
        <dbReference type="Proteomes" id="UP001596157"/>
    </source>
</evidence>
<dbReference type="Gene3D" id="1.10.10.60">
    <property type="entry name" value="Homeodomain-like"/>
    <property type="match status" value="1"/>
</dbReference>
<accession>A0ABW0EL94</accession>
<dbReference type="InterPro" id="IPR002818">
    <property type="entry name" value="DJ-1/PfpI"/>
</dbReference>
<dbReference type="SUPFAM" id="SSF46689">
    <property type="entry name" value="Homeodomain-like"/>
    <property type="match status" value="2"/>
</dbReference>
<proteinExistence type="predicted"/>
<dbReference type="InterPro" id="IPR018062">
    <property type="entry name" value="HTH_AraC-typ_CS"/>
</dbReference>
<feature type="domain" description="HTH araC/xylS-type" evidence="4">
    <location>
        <begin position="214"/>
        <end position="312"/>
    </location>
</feature>
<keyword evidence="2" id="KW-0238">DNA-binding</keyword>
<dbReference type="PANTHER" id="PTHR43130:SF3">
    <property type="entry name" value="HTH-TYPE TRANSCRIPTIONAL REGULATOR RV1931C"/>
    <property type="match status" value="1"/>
</dbReference>
<dbReference type="Pfam" id="PF01965">
    <property type="entry name" value="DJ-1_PfpI"/>
    <property type="match status" value="1"/>
</dbReference>
<dbReference type="InterPro" id="IPR009057">
    <property type="entry name" value="Homeodomain-like_sf"/>
</dbReference>
<reference evidence="6" key="1">
    <citation type="journal article" date="2019" name="Int. J. Syst. Evol. Microbiol.">
        <title>The Global Catalogue of Microorganisms (GCM) 10K type strain sequencing project: providing services to taxonomists for standard genome sequencing and annotation.</title>
        <authorList>
            <consortium name="The Broad Institute Genomics Platform"/>
            <consortium name="The Broad Institute Genome Sequencing Center for Infectious Disease"/>
            <person name="Wu L."/>
            <person name="Ma J."/>
        </authorList>
    </citation>
    <scope>NUCLEOTIDE SEQUENCE [LARGE SCALE GENOMIC DNA]</scope>
    <source>
        <strain evidence="6">CCUG 59778</strain>
    </source>
</reference>
<dbReference type="EMBL" id="JBHSKF010000003">
    <property type="protein sequence ID" value="MFC5287118.1"/>
    <property type="molecule type" value="Genomic_DNA"/>
</dbReference>
<dbReference type="Proteomes" id="UP001596157">
    <property type="component" value="Unassembled WGS sequence"/>
</dbReference>
<dbReference type="Gene3D" id="3.40.50.880">
    <property type="match status" value="1"/>
</dbReference>
<protein>
    <submittedName>
        <fullName evidence="5">GlxA family transcriptional regulator</fullName>
    </submittedName>
</protein>
<dbReference type="PANTHER" id="PTHR43130">
    <property type="entry name" value="ARAC-FAMILY TRANSCRIPTIONAL REGULATOR"/>
    <property type="match status" value="1"/>
</dbReference>
<dbReference type="InterPro" id="IPR018060">
    <property type="entry name" value="HTH_AraC"/>
</dbReference>
<comment type="caution">
    <text evidence="5">The sequence shown here is derived from an EMBL/GenBank/DDBJ whole genome shotgun (WGS) entry which is preliminary data.</text>
</comment>
<gene>
    <name evidence="5" type="ORF">ACFPM7_08660</name>
</gene>
<sequence>MLSTVAALVIDHVAPFEFGVVSEVFGIDRSDEGVPPFEFRVCGPVAGEPISTTVGMKLIPEHGLDGLAGADLVAIPACAIREEYPPEVLAALRAAHEAGATLLSVCSGAFVLGAAGLLDGRPCTTHWHHADAFAERFPSALLDPDVLFVDDGSVVTSAGTAAGIDAALHLVRRELGSAVAVAIARRMVVAPQRDGGQRQFVDLPVPECKADSLTPVLTWMLENLADEHTVGALAKRAAMSERTFARRFAAETGTTPHRWLSTQRVLHARTLLEETHLSVDEVARRCGFSTGALLRHHFQKLVGVAPADYRRTFAGRPA</sequence>
<dbReference type="Pfam" id="PF12833">
    <property type="entry name" value="HTH_18"/>
    <property type="match status" value="1"/>
</dbReference>
<dbReference type="InterPro" id="IPR029062">
    <property type="entry name" value="Class_I_gatase-like"/>
</dbReference>
<dbReference type="SMART" id="SM00342">
    <property type="entry name" value="HTH_ARAC"/>
    <property type="match status" value="1"/>
</dbReference>
<evidence type="ECO:0000256" key="3">
    <source>
        <dbReference type="ARBA" id="ARBA00023163"/>
    </source>
</evidence>
<dbReference type="PROSITE" id="PS00041">
    <property type="entry name" value="HTH_ARAC_FAMILY_1"/>
    <property type="match status" value="1"/>
</dbReference>
<evidence type="ECO:0000256" key="1">
    <source>
        <dbReference type="ARBA" id="ARBA00023015"/>
    </source>
</evidence>
<keyword evidence="3" id="KW-0804">Transcription</keyword>
<keyword evidence="1" id="KW-0805">Transcription regulation</keyword>
<keyword evidence="6" id="KW-1185">Reference proteome</keyword>
<dbReference type="CDD" id="cd03137">
    <property type="entry name" value="GATase1_AraC_1"/>
    <property type="match status" value="1"/>
</dbReference>
<evidence type="ECO:0000313" key="5">
    <source>
        <dbReference type="EMBL" id="MFC5287118.1"/>
    </source>
</evidence>
<name>A0ABW0EL94_9PSEU</name>
<dbReference type="PROSITE" id="PS01124">
    <property type="entry name" value="HTH_ARAC_FAMILY_2"/>
    <property type="match status" value="1"/>
</dbReference>
<evidence type="ECO:0000256" key="2">
    <source>
        <dbReference type="ARBA" id="ARBA00023125"/>
    </source>
</evidence>